<dbReference type="GO" id="GO:0016787">
    <property type="term" value="F:hydrolase activity"/>
    <property type="evidence" value="ECO:0007669"/>
    <property type="project" value="UniProtKB-KW"/>
</dbReference>
<gene>
    <name evidence="1" type="ORF">QW060_08710</name>
</gene>
<evidence type="ECO:0000313" key="1">
    <source>
        <dbReference type="EMBL" id="MDN3707214.1"/>
    </source>
</evidence>
<dbReference type="Gene3D" id="2.40.70.10">
    <property type="entry name" value="Acid Proteases"/>
    <property type="match status" value="1"/>
</dbReference>
<keyword evidence="2" id="KW-1185">Reference proteome</keyword>
<protein>
    <submittedName>
        <fullName evidence="1">Retropepsin-like aspartic protease</fullName>
        <ecNumber evidence="1">3.4.23.-</ecNumber>
    </submittedName>
</protein>
<dbReference type="RefSeq" id="WP_290363240.1">
    <property type="nucleotide sequence ID" value="NZ_JAUFQU010000001.1"/>
</dbReference>
<dbReference type="CDD" id="cd05483">
    <property type="entry name" value="retropepsin_like_bacteria"/>
    <property type="match status" value="1"/>
</dbReference>
<dbReference type="InterPro" id="IPR034122">
    <property type="entry name" value="Retropepsin-like_bacterial"/>
</dbReference>
<comment type="caution">
    <text evidence="1">The sequence shown here is derived from an EMBL/GenBank/DDBJ whole genome shotgun (WGS) entry which is preliminary data.</text>
</comment>
<proteinExistence type="predicted"/>
<dbReference type="Proteomes" id="UP001242368">
    <property type="component" value="Unassembled WGS sequence"/>
</dbReference>
<sequence>MIEGKTYKFLLDTGAPFAVSQKLYNELKLSTVGKVEVLDASGKSGEMIITSVPKLQMGELTFLNTPGILFTEATNQIFDCLDIDGIIGSNMLRNSVIQFDDRNNKIIVTNDAGKLDLKKIPYQKLTLTQTQSNPFIQIMLKKGNQEATDNILFDTGADGFYEMSVQAYYFLKDRVDVVNTIAESEGSFTWGLHGMTDKEHQFVLEIPQLSINGNILKKVQVTTTSSNESRMGAEILSHAKVTLDYKKKRFYYEPYEAVDTLSQQIWAISPTLQNNKMVVGIIWDKQLESKVNIGDEILNFNGIDYQSMEFCDLVRSENKFSDKKAIIKFKDVHTGAVKTLEINRL</sequence>
<dbReference type="Pfam" id="PF13975">
    <property type="entry name" value="gag-asp_proteas"/>
    <property type="match status" value="1"/>
</dbReference>
<dbReference type="EC" id="3.4.23.-" evidence="1"/>
<dbReference type="EMBL" id="JAUFQU010000001">
    <property type="protein sequence ID" value="MDN3707214.1"/>
    <property type="molecule type" value="Genomic_DNA"/>
</dbReference>
<keyword evidence="1" id="KW-0378">Hydrolase</keyword>
<evidence type="ECO:0000313" key="2">
    <source>
        <dbReference type="Proteomes" id="UP001242368"/>
    </source>
</evidence>
<accession>A0ABT8CVX3</accession>
<name>A0ABT8CVX3_9FLAO</name>
<reference evidence="2" key="1">
    <citation type="journal article" date="2019" name="Int. J. Syst. Evol. Microbiol.">
        <title>The Global Catalogue of Microorganisms (GCM) 10K type strain sequencing project: providing services to taxonomists for standard genome sequencing and annotation.</title>
        <authorList>
            <consortium name="The Broad Institute Genomics Platform"/>
            <consortium name="The Broad Institute Genome Sequencing Center for Infectious Disease"/>
            <person name="Wu L."/>
            <person name="Ma J."/>
        </authorList>
    </citation>
    <scope>NUCLEOTIDE SEQUENCE [LARGE SCALE GENOMIC DNA]</scope>
    <source>
        <strain evidence="2">CECT 7184</strain>
    </source>
</reference>
<organism evidence="1 2">
    <name type="scientific">Paenimyroides ceti</name>
    <dbReference type="NCBI Taxonomy" id="395087"/>
    <lineage>
        <taxon>Bacteria</taxon>
        <taxon>Pseudomonadati</taxon>
        <taxon>Bacteroidota</taxon>
        <taxon>Flavobacteriia</taxon>
        <taxon>Flavobacteriales</taxon>
        <taxon>Flavobacteriaceae</taxon>
        <taxon>Paenimyroides</taxon>
    </lineage>
</organism>
<dbReference type="InterPro" id="IPR021109">
    <property type="entry name" value="Peptidase_aspartic_dom_sf"/>
</dbReference>